<dbReference type="GO" id="GO:0018580">
    <property type="term" value="F:nitronate monooxygenase activity"/>
    <property type="evidence" value="ECO:0007669"/>
    <property type="project" value="InterPro"/>
</dbReference>
<evidence type="ECO:0000256" key="1">
    <source>
        <dbReference type="ARBA" id="ARBA00003535"/>
    </source>
</evidence>
<reference evidence="7" key="1">
    <citation type="submission" date="2016-04" db="EMBL/GenBank/DDBJ databases">
        <authorList>
            <person name="Antunes L.P."/>
            <person name="Martins L.F."/>
            <person name="Pereira R.V."/>
            <person name="Thomas A.M."/>
            <person name="Barbosa D."/>
            <person name="Nascimento L."/>
            <person name="Silva G.M."/>
            <person name="Condomitti G.W."/>
            <person name="Digiampietri L.A."/>
            <person name="Lombardi K.C."/>
            <person name="Ramos P.L."/>
            <person name="Quaggio R.B."/>
            <person name="Oliveira J.C."/>
            <person name="Pascon R.C."/>
            <person name="Cruz J.B."/>
            <person name="Silva A.M."/>
            <person name="Setubal J.C."/>
        </authorList>
    </citation>
    <scope>NUCLEOTIDE SEQUENCE [LARGE SCALE GENOMIC DNA]</scope>
</reference>
<sequence length="81" mass="8463">MALIPRIVDSVKIPVAASGGIVDGRGLVAALALGADGIEMGTRFVAVRECPAHENYKKLLLETRENETSSWSAPSAARPGC</sequence>
<name>A0A1Y2T5A2_SYMTR</name>
<keyword evidence="4" id="KW-0288">FMN</keyword>
<evidence type="ECO:0000256" key="2">
    <source>
        <dbReference type="ARBA" id="ARBA00013457"/>
    </source>
</evidence>
<dbReference type="InterPro" id="IPR004136">
    <property type="entry name" value="NMO"/>
</dbReference>
<keyword evidence="5" id="KW-0560">Oxidoreductase</keyword>
<gene>
    <name evidence="6" type="ORF">A6D92_18565</name>
</gene>
<dbReference type="PANTHER" id="PTHR32332">
    <property type="entry name" value="2-NITROPROPANE DIOXYGENASE"/>
    <property type="match status" value="1"/>
</dbReference>
<dbReference type="Gene3D" id="3.20.20.70">
    <property type="entry name" value="Aldolase class I"/>
    <property type="match status" value="1"/>
</dbReference>
<protein>
    <recommendedName>
        <fullName evidence="2">Probable nitronate monooxygenase</fullName>
    </recommendedName>
</protein>
<evidence type="ECO:0000256" key="5">
    <source>
        <dbReference type="ARBA" id="ARBA00023002"/>
    </source>
</evidence>
<proteinExistence type="predicted"/>
<accession>A0A1Y2T5A2</accession>
<dbReference type="CDD" id="cd04730">
    <property type="entry name" value="NPD_like"/>
    <property type="match status" value="1"/>
</dbReference>
<comment type="caution">
    <text evidence="6">The sequence shown here is derived from an EMBL/GenBank/DDBJ whole genome shotgun (WGS) entry which is preliminary data.</text>
</comment>
<dbReference type="Pfam" id="PF03060">
    <property type="entry name" value="NMO"/>
    <property type="match status" value="1"/>
</dbReference>
<comment type="function">
    <text evidence="1">Nitronate monooxygenase that uses molecular oxygen to catalyze the oxidative denitrification of alkyl nitronates. Acts on propionate 3-nitronate (P3N), the presumed physiological substrate. Probably functions in the detoxification of P3N, a metabolic poison produced by plants and fungi as a defense mechanism.</text>
</comment>
<dbReference type="SUPFAM" id="SSF51412">
    <property type="entry name" value="Inosine monophosphate dehydrogenase (IMPDH)"/>
    <property type="match status" value="1"/>
</dbReference>
<evidence type="ECO:0000313" key="6">
    <source>
        <dbReference type="EMBL" id="OTA40375.1"/>
    </source>
</evidence>
<keyword evidence="3" id="KW-0285">Flavoprotein</keyword>
<evidence type="ECO:0000256" key="3">
    <source>
        <dbReference type="ARBA" id="ARBA00022630"/>
    </source>
</evidence>
<evidence type="ECO:0000256" key="4">
    <source>
        <dbReference type="ARBA" id="ARBA00022643"/>
    </source>
</evidence>
<organism evidence="6 7">
    <name type="scientific">Symbiobacterium thermophilum</name>
    <dbReference type="NCBI Taxonomy" id="2734"/>
    <lineage>
        <taxon>Bacteria</taxon>
        <taxon>Bacillati</taxon>
        <taxon>Bacillota</taxon>
        <taxon>Clostridia</taxon>
        <taxon>Eubacteriales</taxon>
        <taxon>Symbiobacteriaceae</taxon>
        <taxon>Symbiobacterium</taxon>
    </lineage>
</organism>
<dbReference type="Proteomes" id="UP000194267">
    <property type="component" value="Unassembled WGS sequence"/>
</dbReference>
<dbReference type="InterPro" id="IPR013785">
    <property type="entry name" value="Aldolase_TIM"/>
</dbReference>
<dbReference type="EMBL" id="LWLV01001921">
    <property type="protein sequence ID" value="OTA40375.1"/>
    <property type="molecule type" value="Genomic_DNA"/>
</dbReference>
<evidence type="ECO:0000313" key="7">
    <source>
        <dbReference type="Proteomes" id="UP000194267"/>
    </source>
</evidence>
<dbReference type="PANTHER" id="PTHR32332:SF20">
    <property type="entry name" value="2-NITROPROPANE DIOXYGENASE-LIKE PROTEIN"/>
    <property type="match status" value="1"/>
</dbReference>
<dbReference type="AlphaFoldDB" id="A0A1Y2T5A2"/>